<accession>A0A7S4CYN5</accession>
<proteinExistence type="predicted"/>
<keyword evidence="4 5" id="KW-0472">Membrane</keyword>
<dbReference type="Pfam" id="PF00892">
    <property type="entry name" value="EamA"/>
    <property type="match status" value="1"/>
</dbReference>
<dbReference type="PANTHER" id="PTHR11132">
    <property type="entry name" value="SOLUTE CARRIER FAMILY 35"/>
    <property type="match status" value="1"/>
</dbReference>
<dbReference type="InterPro" id="IPR037185">
    <property type="entry name" value="EmrE-like"/>
</dbReference>
<feature type="transmembrane region" description="Helical" evidence="5">
    <location>
        <begin position="155"/>
        <end position="177"/>
    </location>
</feature>
<comment type="subcellular location">
    <subcellularLocation>
        <location evidence="1">Membrane</location>
        <topology evidence="1">Multi-pass membrane protein</topology>
    </subcellularLocation>
</comment>
<organism evidence="7">
    <name type="scientific">Eutreptiella gymnastica</name>
    <dbReference type="NCBI Taxonomy" id="73025"/>
    <lineage>
        <taxon>Eukaryota</taxon>
        <taxon>Discoba</taxon>
        <taxon>Euglenozoa</taxon>
        <taxon>Euglenida</taxon>
        <taxon>Spirocuta</taxon>
        <taxon>Euglenophyceae</taxon>
        <taxon>Eutreptiales</taxon>
        <taxon>Eutreptiaceae</taxon>
        <taxon>Eutreptiella</taxon>
    </lineage>
</organism>
<feature type="transmembrane region" description="Helical" evidence="5">
    <location>
        <begin position="250"/>
        <end position="271"/>
    </location>
</feature>
<feature type="transmembrane region" description="Helical" evidence="5">
    <location>
        <begin position="6"/>
        <end position="25"/>
    </location>
</feature>
<evidence type="ECO:0000259" key="6">
    <source>
        <dbReference type="Pfam" id="PF00892"/>
    </source>
</evidence>
<feature type="transmembrane region" description="Helical" evidence="5">
    <location>
        <begin position="278"/>
        <end position="296"/>
    </location>
</feature>
<dbReference type="GO" id="GO:0016020">
    <property type="term" value="C:membrane"/>
    <property type="evidence" value="ECO:0007669"/>
    <property type="project" value="UniProtKB-SubCell"/>
</dbReference>
<feature type="transmembrane region" description="Helical" evidence="5">
    <location>
        <begin position="189"/>
        <end position="207"/>
    </location>
</feature>
<dbReference type="InterPro" id="IPR000620">
    <property type="entry name" value="EamA_dom"/>
</dbReference>
<evidence type="ECO:0000256" key="4">
    <source>
        <dbReference type="ARBA" id="ARBA00023136"/>
    </source>
</evidence>
<reference evidence="7" key="1">
    <citation type="submission" date="2021-01" db="EMBL/GenBank/DDBJ databases">
        <authorList>
            <person name="Corre E."/>
            <person name="Pelletier E."/>
            <person name="Niang G."/>
            <person name="Scheremetjew M."/>
            <person name="Finn R."/>
            <person name="Kale V."/>
            <person name="Holt S."/>
            <person name="Cochrane G."/>
            <person name="Meng A."/>
            <person name="Brown T."/>
            <person name="Cohen L."/>
        </authorList>
    </citation>
    <scope>NUCLEOTIDE SEQUENCE</scope>
    <source>
        <strain evidence="7">CCMP1594</strain>
    </source>
</reference>
<sequence length="306" mass="33761">MGFESLHTALVVVAYSFCSGGMILFNKLAMHHMPYPSLVSVIQFLTCTIAIQCLGLFNAIELDPLQWHKVKPYLVYNAAFVISIYANMKALEGSNVDTVIVFRSCAPLAVAFLEWMFMQRAFPSVKSLFALLLILLGASGYVYTDSAFKLSGWAAYTWCSLWILLLCFLMVFGKVIVDHVSMQSMFGHVYYTNCLSVPPMLLMGVGLNEASAWPHVRFTPGGAVFLFLSSVVGIGLSYTGWQCRDLLSATAYTVVGLMCKLLPVAVNALIWDKHTSRLGSMFLIVCLVGGGLYQQAPLVERKPQLC</sequence>
<protein>
    <recommendedName>
        <fullName evidence="6">EamA domain-containing protein</fullName>
    </recommendedName>
</protein>
<evidence type="ECO:0000256" key="3">
    <source>
        <dbReference type="ARBA" id="ARBA00022989"/>
    </source>
</evidence>
<feature type="transmembrane region" description="Helical" evidence="5">
    <location>
        <begin position="124"/>
        <end position="143"/>
    </location>
</feature>
<evidence type="ECO:0000256" key="2">
    <source>
        <dbReference type="ARBA" id="ARBA00022692"/>
    </source>
</evidence>
<name>A0A7S4CYN5_9EUGL</name>
<keyword evidence="2 5" id="KW-0812">Transmembrane</keyword>
<dbReference type="InterPro" id="IPR050186">
    <property type="entry name" value="TPT_transporter"/>
</dbReference>
<evidence type="ECO:0000256" key="1">
    <source>
        <dbReference type="ARBA" id="ARBA00004141"/>
    </source>
</evidence>
<evidence type="ECO:0000256" key="5">
    <source>
        <dbReference type="SAM" id="Phobius"/>
    </source>
</evidence>
<keyword evidence="3 5" id="KW-1133">Transmembrane helix</keyword>
<dbReference type="AlphaFoldDB" id="A0A7S4CYN5"/>
<feature type="transmembrane region" description="Helical" evidence="5">
    <location>
        <begin position="37"/>
        <end position="60"/>
    </location>
</feature>
<gene>
    <name evidence="7" type="ORF">EGYM00163_LOCUS21630</name>
</gene>
<dbReference type="SUPFAM" id="SSF103481">
    <property type="entry name" value="Multidrug resistance efflux transporter EmrE"/>
    <property type="match status" value="1"/>
</dbReference>
<feature type="domain" description="EamA" evidence="6">
    <location>
        <begin position="9"/>
        <end position="139"/>
    </location>
</feature>
<feature type="transmembrane region" description="Helical" evidence="5">
    <location>
        <begin position="219"/>
        <end position="238"/>
    </location>
</feature>
<dbReference type="EMBL" id="HBJA01061284">
    <property type="protein sequence ID" value="CAE0810495.1"/>
    <property type="molecule type" value="Transcribed_RNA"/>
</dbReference>
<evidence type="ECO:0000313" key="7">
    <source>
        <dbReference type="EMBL" id="CAE0810495.1"/>
    </source>
</evidence>